<dbReference type="RefSeq" id="WP_264326295.1">
    <property type="nucleotide sequence ID" value="NZ_JADEXQ010000065.1"/>
</dbReference>
<evidence type="ECO:0000313" key="2">
    <source>
        <dbReference type="EMBL" id="MBE9031467.1"/>
    </source>
</evidence>
<evidence type="ECO:0000313" key="3">
    <source>
        <dbReference type="Proteomes" id="UP000625316"/>
    </source>
</evidence>
<comment type="caution">
    <text evidence="2">The sequence shown here is derived from an EMBL/GenBank/DDBJ whole genome shotgun (WGS) entry which is preliminary data.</text>
</comment>
<dbReference type="EMBL" id="JADEXQ010000065">
    <property type="protein sequence ID" value="MBE9031467.1"/>
    <property type="molecule type" value="Genomic_DNA"/>
</dbReference>
<protein>
    <submittedName>
        <fullName evidence="2">Uncharacterized protein</fullName>
    </submittedName>
</protein>
<name>A0A928VPP1_9CYAN</name>
<evidence type="ECO:0000256" key="1">
    <source>
        <dbReference type="SAM" id="MobiDB-lite"/>
    </source>
</evidence>
<sequence length="149" mass="16628">MNRSAEEAARIILEIARRLRLNQKQRASSLDGELLQPETTMPIPEGQPLTDTIGVDALYERELPSAEIPLIEAEVIQDRPLALPSIQHRPEQVAAQTVEQMVDGLGENGVYQAESYTMTRDLQAMPINVASGGAQMQVEETIYRVYEPR</sequence>
<organism evidence="2 3">
    <name type="scientific">Romeriopsis navalis LEGE 11480</name>
    <dbReference type="NCBI Taxonomy" id="2777977"/>
    <lineage>
        <taxon>Bacteria</taxon>
        <taxon>Bacillati</taxon>
        <taxon>Cyanobacteriota</taxon>
        <taxon>Cyanophyceae</taxon>
        <taxon>Leptolyngbyales</taxon>
        <taxon>Leptolyngbyaceae</taxon>
        <taxon>Romeriopsis</taxon>
        <taxon>Romeriopsis navalis</taxon>
    </lineage>
</organism>
<gene>
    <name evidence="2" type="ORF">IQ266_17165</name>
</gene>
<keyword evidence="3" id="KW-1185">Reference proteome</keyword>
<reference evidence="2" key="1">
    <citation type="submission" date="2020-10" db="EMBL/GenBank/DDBJ databases">
        <authorList>
            <person name="Castelo-Branco R."/>
            <person name="Eusebio N."/>
            <person name="Adriana R."/>
            <person name="Vieira A."/>
            <person name="Brugerolle De Fraissinette N."/>
            <person name="Rezende De Castro R."/>
            <person name="Schneider M.P."/>
            <person name="Vasconcelos V."/>
            <person name="Leao P.N."/>
        </authorList>
    </citation>
    <scope>NUCLEOTIDE SEQUENCE</scope>
    <source>
        <strain evidence="2">LEGE 11480</strain>
    </source>
</reference>
<accession>A0A928VPP1</accession>
<proteinExistence type="predicted"/>
<dbReference type="Proteomes" id="UP000625316">
    <property type="component" value="Unassembled WGS sequence"/>
</dbReference>
<dbReference type="AlphaFoldDB" id="A0A928VPP1"/>
<feature type="region of interest" description="Disordered" evidence="1">
    <location>
        <begin position="28"/>
        <end position="49"/>
    </location>
</feature>